<dbReference type="GO" id="GO:0047661">
    <property type="term" value="F:amino-acid racemase activity"/>
    <property type="evidence" value="ECO:0007669"/>
    <property type="project" value="InterPro"/>
</dbReference>
<name>A0A2D6LNZ9_9ARCH</name>
<dbReference type="PANTHER" id="PTHR21198:SF7">
    <property type="entry name" value="ASPARTATE-GLUTAMATE RACEMASE FAMILY"/>
    <property type="match status" value="1"/>
</dbReference>
<evidence type="ECO:0000313" key="4">
    <source>
        <dbReference type="Proteomes" id="UP000226712"/>
    </source>
</evidence>
<dbReference type="PANTHER" id="PTHR21198">
    <property type="entry name" value="GLUTAMATE RACEMASE"/>
    <property type="match status" value="1"/>
</dbReference>
<dbReference type="InterPro" id="IPR004380">
    <property type="entry name" value="Asp_race"/>
</dbReference>
<accession>A0A2D6LNZ9</accession>
<dbReference type="Proteomes" id="UP000226712">
    <property type="component" value="Unassembled WGS sequence"/>
</dbReference>
<dbReference type="Gene3D" id="3.40.50.1860">
    <property type="match status" value="2"/>
</dbReference>
<keyword evidence="2" id="KW-0413">Isomerase</keyword>
<reference evidence="4" key="1">
    <citation type="submission" date="2017-09" db="EMBL/GenBank/DDBJ databases">
        <title>The Reconstruction of 2,631 Draft Metagenome-Assembled Genomes from the Global Oceans.</title>
        <authorList>
            <person name="Tully B.J."/>
            <person name="Graham E.D."/>
            <person name="Heidelberg J.F."/>
        </authorList>
    </citation>
    <scope>NUCLEOTIDE SEQUENCE [LARGE SCALE GENOMIC DNA]</scope>
</reference>
<dbReference type="InterPro" id="IPR015942">
    <property type="entry name" value="Asp/Glu/hydantoin_racemase"/>
</dbReference>
<dbReference type="AlphaFoldDB" id="A0A2D6LNZ9"/>
<gene>
    <name evidence="3" type="ORF">CL944_00430</name>
</gene>
<evidence type="ECO:0000256" key="1">
    <source>
        <dbReference type="ARBA" id="ARBA00007847"/>
    </source>
</evidence>
<proteinExistence type="inferred from homology"/>
<organism evidence="3 4">
    <name type="scientific">Candidatus Iainarchaeum sp</name>
    <dbReference type="NCBI Taxonomy" id="3101447"/>
    <lineage>
        <taxon>Archaea</taxon>
        <taxon>Candidatus Iainarchaeota</taxon>
        <taxon>Candidatus Iainarchaeia</taxon>
        <taxon>Candidatus Iainarchaeales</taxon>
        <taxon>Candidatus Iainarchaeaceae</taxon>
        <taxon>Candidatus Iainarchaeum</taxon>
    </lineage>
</organism>
<dbReference type="EMBL" id="NZBD01000002">
    <property type="protein sequence ID" value="MAG17923.1"/>
    <property type="molecule type" value="Genomic_DNA"/>
</dbReference>
<dbReference type="PROSITE" id="PS00924">
    <property type="entry name" value="ASP_GLU_RACEMASE_2"/>
    <property type="match status" value="1"/>
</dbReference>
<dbReference type="Pfam" id="PF01177">
    <property type="entry name" value="Asp_Glu_race"/>
    <property type="match status" value="1"/>
</dbReference>
<dbReference type="InterPro" id="IPR001920">
    <property type="entry name" value="Asp/Glu_race"/>
</dbReference>
<evidence type="ECO:0000313" key="3">
    <source>
        <dbReference type="EMBL" id="MAG17923.1"/>
    </source>
</evidence>
<dbReference type="SUPFAM" id="SSF53681">
    <property type="entry name" value="Aspartate/glutamate racemase"/>
    <property type="match status" value="2"/>
</dbReference>
<protein>
    <submittedName>
        <fullName evidence="3">Aspartate racemase</fullName>
    </submittedName>
</protein>
<comment type="caution">
    <text evidence="3">The sequence shown here is derived from an EMBL/GenBank/DDBJ whole genome shotgun (WGS) entry which is preliminary data.</text>
</comment>
<dbReference type="NCBIfam" id="TIGR00035">
    <property type="entry name" value="asp_race"/>
    <property type="match status" value="1"/>
</dbReference>
<evidence type="ECO:0000256" key="2">
    <source>
        <dbReference type="ARBA" id="ARBA00023235"/>
    </source>
</evidence>
<comment type="similarity">
    <text evidence="1">Belongs to the aspartate/glutamate racemases family.</text>
</comment>
<sequence length="233" mass="26214">MKTETKKIIGILGGMGPESTAIFYHEIILQCQKQYGAQLDEDYPEIFMYNLPIPDVVEGIKNKAETLNSLVKGAKKIESIGVDFMVMPCNTTHYFFKDMKKEISIPFLSIVEETAKKIKEKGFKKIGLLATKTTVENKIYNPEFEEYGIELVIPEEQDKVNKVIMNILAGNKLETDKQELKQVINSLKDKGAEAIVIGCTDIPILLKAEDVEMAVFDTVEILAESTVRYAIEP</sequence>
<dbReference type="InterPro" id="IPR033134">
    <property type="entry name" value="Asp/Glu_racemase_AS_2"/>
</dbReference>